<keyword evidence="2" id="KW-0472">Membrane</keyword>
<keyword evidence="5" id="KW-1185">Reference proteome</keyword>
<proteinExistence type="predicted"/>
<dbReference type="Gene3D" id="3.40.50.720">
    <property type="entry name" value="NAD(P)-binding Rossmann-like Domain"/>
    <property type="match status" value="1"/>
</dbReference>
<dbReference type="PANTHER" id="PTHR43205">
    <property type="entry name" value="PROSTAGLANDIN REDUCTASE"/>
    <property type="match status" value="1"/>
</dbReference>
<protein>
    <recommendedName>
        <fullName evidence="3">Oxidoreductase N-terminal domain-containing protein</fullName>
    </recommendedName>
</protein>
<feature type="domain" description="Oxidoreductase N-terminal" evidence="3">
    <location>
        <begin position="9"/>
        <end position="122"/>
    </location>
</feature>
<keyword evidence="1" id="KW-0560">Oxidoreductase</keyword>
<dbReference type="InterPro" id="IPR045010">
    <property type="entry name" value="MDR_fam"/>
</dbReference>
<dbReference type="PANTHER" id="PTHR43205:SF7">
    <property type="entry name" value="PROSTAGLANDIN REDUCTASE 1"/>
    <property type="match status" value="1"/>
</dbReference>
<evidence type="ECO:0000259" key="3">
    <source>
        <dbReference type="Pfam" id="PF16884"/>
    </source>
</evidence>
<dbReference type="InterPro" id="IPR011032">
    <property type="entry name" value="GroES-like_sf"/>
</dbReference>
<keyword evidence="2" id="KW-0812">Transmembrane</keyword>
<feature type="transmembrane region" description="Helical" evidence="2">
    <location>
        <begin position="168"/>
        <end position="193"/>
    </location>
</feature>
<feature type="transmembrane region" description="Helical" evidence="2">
    <location>
        <begin position="138"/>
        <end position="156"/>
    </location>
</feature>
<gene>
    <name evidence="4" type="ORF">HAX54_002640</name>
</gene>
<accession>A0ABS8T5F5</accession>
<name>A0ABS8T5F5_DATST</name>
<evidence type="ECO:0000256" key="1">
    <source>
        <dbReference type="ARBA" id="ARBA00023002"/>
    </source>
</evidence>
<evidence type="ECO:0000313" key="4">
    <source>
        <dbReference type="EMBL" id="MCD7466188.1"/>
    </source>
</evidence>
<dbReference type="Gene3D" id="3.90.180.10">
    <property type="entry name" value="Medium-chain alcohol dehydrogenases, catalytic domain"/>
    <property type="match status" value="1"/>
</dbReference>
<reference evidence="4 5" key="1">
    <citation type="journal article" date="2021" name="BMC Genomics">
        <title>Datura genome reveals duplications of psychoactive alkaloid biosynthetic genes and high mutation rate following tissue culture.</title>
        <authorList>
            <person name="Rajewski A."/>
            <person name="Carter-House D."/>
            <person name="Stajich J."/>
            <person name="Litt A."/>
        </authorList>
    </citation>
    <scope>NUCLEOTIDE SEQUENCE [LARGE SCALE GENOMIC DNA]</scope>
    <source>
        <strain evidence="4">AR-01</strain>
    </source>
</reference>
<dbReference type="Pfam" id="PF16884">
    <property type="entry name" value="ADH_N_2"/>
    <property type="match status" value="1"/>
</dbReference>
<dbReference type="Proteomes" id="UP000823775">
    <property type="component" value="Unassembled WGS sequence"/>
</dbReference>
<sequence length="204" mass="22607">MQGPLRNNQVVLKEYVKDMPKEDNFELRKSTIIPLINPDGEKAVLLKNLYLAVDADLRCQLSGEDYPHSPHKIQLHPHPIKLGSVISGFGVAKVITSTNPDYKEGDYVWGITGWEEYTMIKDEPQFLRKIKRYPDTKLSYYTGLLGIGGFAAYVGISNVAAPKQGEVVYISAAAGGVGQLAGQFANSIIVTLLEVRAPMRRFII</sequence>
<evidence type="ECO:0000313" key="5">
    <source>
        <dbReference type="Proteomes" id="UP000823775"/>
    </source>
</evidence>
<dbReference type="InterPro" id="IPR041694">
    <property type="entry name" value="ADH_N_2"/>
</dbReference>
<comment type="caution">
    <text evidence="4">The sequence shown here is derived from an EMBL/GenBank/DDBJ whole genome shotgun (WGS) entry which is preliminary data.</text>
</comment>
<dbReference type="SUPFAM" id="SSF50129">
    <property type="entry name" value="GroES-like"/>
    <property type="match status" value="1"/>
</dbReference>
<keyword evidence="2" id="KW-1133">Transmembrane helix</keyword>
<evidence type="ECO:0000256" key="2">
    <source>
        <dbReference type="SAM" id="Phobius"/>
    </source>
</evidence>
<dbReference type="EMBL" id="JACEIK010001119">
    <property type="protein sequence ID" value="MCD7466188.1"/>
    <property type="molecule type" value="Genomic_DNA"/>
</dbReference>
<organism evidence="4 5">
    <name type="scientific">Datura stramonium</name>
    <name type="common">Jimsonweed</name>
    <name type="synonym">Common thornapple</name>
    <dbReference type="NCBI Taxonomy" id="4076"/>
    <lineage>
        <taxon>Eukaryota</taxon>
        <taxon>Viridiplantae</taxon>
        <taxon>Streptophyta</taxon>
        <taxon>Embryophyta</taxon>
        <taxon>Tracheophyta</taxon>
        <taxon>Spermatophyta</taxon>
        <taxon>Magnoliopsida</taxon>
        <taxon>eudicotyledons</taxon>
        <taxon>Gunneridae</taxon>
        <taxon>Pentapetalae</taxon>
        <taxon>asterids</taxon>
        <taxon>lamiids</taxon>
        <taxon>Solanales</taxon>
        <taxon>Solanaceae</taxon>
        <taxon>Solanoideae</taxon>
        <taxon>Datureae</taxon>
        <taxon>Datura</taxon>
    </lineage>
</organism>